<dbReference type="OrthoDB" id="73010at2759"/>
<feature type="region of interest" description="Disordered" evidence="1">
    <location>
        <begin position="31"/>
        <end position="60"/>
    </location>
</feature>
<dbReference type="CDD" id="cd14686">
    <property type="entry name" value="bZIP"/>
    <property type="match status" value="1"/>
</dbReference>
<evidence type="ECO:0008006" key="4">
    <source>
        <dbReference type="Google" id="ProtNLM"/>
    </source>
</evidence>
<organism evidence="2 3">
    <name type="scientific">Thraustotheca clavata</name>
    <dbReference type="NCBI Taxonomy" id="74557"/>
    <lineage>
        <taxon>Eukaryota</taxon>
        <taxon>Sar</taxon>
        <taxon>Stramenopiles</taxon>
        <taxon>Oomycota</taxon>
        <taxon>Saprolegniomycetes</taxon>
        <taxon>Saprolegniales</taxon>
        <taxon>Achlyaceae</taxon>
        <taxon>Thraustotheca</taxon>
    </lineage>
</organism>
<protein>
    <recommendedName>
        <fullName evidence="4">M96 mating-specific protein family</fullName>
    </recommendedName>
</protein>
<dbReference type="AlphaFoldDB" id="A0A1W0AD60"/>
<keyword evidence="3" id="KW-1185">Reference proteome</keyword>
<evidence type="ECO:0000256" key="1">
    <source>
        <dbReference type="SAM" id="MobiDB-lite"/>
    </source>
</evidence>
<reference evidence="2 3" key="1">
    <citation type="journal article" date="2014" name="Genome Biol. Evol.">
        <title>The secreted proteins of Achlya hypogyna and Thraustotheca clavata identify the ancestral oomycete secretome and reveal gene acquisitions by horizontal gene transfer.</title>
        <authorList>
            <person name="Misner I."/>
            <person name="Blouin N."/>
            <person name="Leonard G."/>
            <person name="Richards T.A."/>
            <person name="Lane C.E."/>
        </authorList>
    </citation>
    <scope>NUCLEOTIDE SEQUENCE [LARGE SCALE GENOMIC DNA]</scope>
    <source>
        <strain evidence="2 3">ATCC 34112</strain>
    </source>
</reference>
<accession>A0A1W0AD60</accession>
<proteinExistence type="predicted"/>
<comment type="caution">
    <text evidence="2">The sequence shown here is derived from an EMBL/GenBank/DDBJ whole genome shotgun (WGS) entry which is preliminary data.</text>
</comment>
<evidence type="ECO:0000313" key="3">
    <source>
        <dbReference type="Proteomes" id="UP000243217"/>
    </source>
</evidence>
<gene>
    <name evidence="2" type="ORF">THRCLA_00049</name>
</gene>
<dbReference type="Proteomes" id="UP000243217">
    <property type="component" value="Unassembled WGS sequence"/>
</dbReference>
<evidence type="ECO:0000313" key="2">
    <source>
        <dbReference type="EMBL" id="OQS07960.1"/>
    </source>
</evidence>
<sequence length="377" mass="43424">MDAFLQEILPIDELQIDKDIEYYLRTEVRMDPAPLNVPSPPSPEALSENEGKESTSQKYRRRQKEELKYLQAQVVELTEHLTLLQRVNALEAQGGSEWERMARAQKLNSQRAIAENSRLKRALEEQLKIAQALDQILIKRPRLATFPSVDLDDWKLRKLCCDFERRKRTFQSLVDDAYEQVDTMLLRAGLMEATQDTRHLNVTVNSKGDSIVLEANSLRYRDCNFISNGMKCWAAWNRQDGIVLPNNATLEVLEQLDENSVYLRITSYLDKMTPFIQTLGAVKRYIETNRVVFVLQTVLEDEINPHQLGFYIGNMTATVIIVPQGPYRSMRRLCMSGQLPLEPPKQNALRASPRSLICDVFLNHLRTTFDALEHLMG</sequence>
<name>A0A1W0AD60_9STRA</name>
<dbReference type="EMBL" id="JNBS01000019">
    <property type="protein sequence ID" value="OQS07960.1"/>
    <property type="molecule type" value="Genomic_DNA"/>
</dbReference>